<dbReference type="VEuPathDB" id="FungiDB:RhiirA1_459604"/>
<evidence type="ECO:0000313" key="5">
    <source>
        <dbReference type="Proteomes" id="UP000232722"/>
    </source>
</evidence>
<feature type="domain" description="RNase H type-1" evidence="1">
    <location>
        <begin position="1"/>
        <end position="92"/>
    </location>
</feature>
<evidence type="ECO:0000259" key="1">
    <source>
        <dbReference type="PROSITE" id="PS50879"/>
    </source>
</evidence>
<dbReference type="EMBL" id="LLXH01000457">
    <property type="protein sequence ID" value="PKC66520.1"/>
    <property type="molecule type" value="Genomic_DNA"/>
</dbReference>
<sequence>MAILTALLTRPYNGNINIFTDSQAAIDTFYKSKNLHSISPRKFNKINNNILWSTIHYIIKILSLKVNLHKAKAHSNDTFNDLAGAQAKIGRLHTIPTRIKHGHLPTPTFTLLWNDTILDVVNVLDRFLIIKE</sequence>
<gene>
    <name evidence="3" type="ORF">RhiirA1_459604</name>
    <name evidence="2" type="ORF">RhiirA5_422606</name>
</gene>
<dbReference type="InterPro" id="IPR002156">
    <property type="entry name" value="RNaseH_domain"/>
</dbReference>
<reference evidence="3 4" key="4">
    <citation type="submission" date="2017-10" db="EMBL/GenBank/DDBJ databases">
        <title>Genome analyses suggest a sexual origin of heterokaryosis in a supposedly ancient asexual fungus.</title>
        <authorList>
            <person name="Corradi N."/>
            <person name="Sedzielewska K."/>
            <person name="Noel J."/>
            <person name="Charron P."/>
            <person name="Farinelli L."/>
            <person name="Marton T."/>
            <person name="Kruger M."/>
            <person name="Pelin A."/>
            <person name="Brachmann A."/>
            <person name="Corradi N."/>
        </authorList>
    </citation>
    <scope>NUCLEOTIDE SEQUENCE [LARGE SCALE GENOMIC DNA]</scope>
    <source>
        <strain evidence="3 4">A1</strain>
    </source>
</reference>
<dbReference type="OrthoDB" id="2408008at2759"/>
<dbReference type="Proteomes" id="UP000232688">
    <property type="component" value="Unassembled WGS sequence"/>
</dbReference>
<evidence type="ECO:0000313" key="2">
    <source>
        <dbReference type="EMBL" id="PKC04191.1"/>
    </source>
</evidence>
<dbReference type="Gene3D" id="3.30.420.10">
    <property type="entry name" value="Ribonuclease H-like superfamily/Ribonuclease H"/>
    <property type="match status" value="1"/>
</dbReference>
<evidence type="ECO:0000313" key="4">
    <source>
        <dbReference type="Proteomes" id="UP000232688"/>
    </source>
</evidence>
<dbReference type="AlphaFoldDB" id="A0A2I1FFG4"/>
<reference evidence="3 4" key="3">
    <citation type="submission" date="2017-10" db="EMBL/GenBank/DDBJ databases">
        <title>Extensive intraspecific genome diversity in a model arbuscular mycorrhizal fungus.</title>
        <authorList>
            <person name="Chen E.C.H."/>
            <person name="Morin E."/>
            <person name="Baudet D."/>
            <person name="Noel J."/>
            <person name="Ndikumana S."/>
            <person name="Charron P."/>
            <person name="St-Onge C."/>
            <person name="Giorgi J."/>
            <person name="Grigoriev I.V."/>
            <person name="Roux C."/>
            <person name="Martin F.M."/>
            <person name="Corradi N."/>
        </authorList>
    </citation>
    <scope>NUCLEOTIDE SEQUENCE [LARGE SCALE GENOMIC DNA]</scope>
    <source>
        <strain evidence="3 4">A1</strain>
    </source>
</reference>
<protein>
    <recommendedName>
        <fullName evidence="1">RNase H type-1 domain-containing protein</fullName>
    </recommendedName>
</protein>
<accession>A0A2I1FFG4</accession>
<reference evidence="2 5" key="1">
    <citation type="submission" date="2016-04" db="EMBL/GenBank/DDBJ databases">
        <title>Genome analyses suggest a sexual origin of heterokaryosis in a supposedly ancient asexual fungus.</title>
        <authorList>
            <person name="Ropars J."/>
            <person name="Sedzielewska K."/>
            <person name="Noel J."/>
            <person name="Charron P."/>
            <person name="Farinelli L."/>
            <person name="Marton T."/>
            <person name="Kruger M."/>
            <person name="Pelin A."/>
            <person name="Brachmann A."/>
            <person name="Corradi N."/>
        </authorList>
    </citation>
    <scope>NUCLEOTIDE SEQUENCE [LARGE SCALE GENOMIC DNA]</scope>
    <source>
        <strain evidence="2 5">A5</strain>
    </source>
</reference>
<dbReference type="PROSITE" id="PS50879">
    <property type="entry name" value="RNASE_H_1"/>
    <property type="match status" value="1"/>
</dbReference>
<evidence type="ECO:0000313" key="3">
    <source>
        <dbReference type="EMBL" id="PKC66520.1"/>
    </source>
</evidence>
<organism evidence="3 4">
    <name type="scientific">Rhizophagus irregularis</name>
    <dbReference type="NCBI Taxonomy" id="588596"/>
    <lineage>
        <taxon>Eukaryota</taxon>
        <taxon>Fungi</taxon>
        <taxon>Fungi incertae sedis</taxon>
        <taxon>Mucoromycota</taxon>
        <taxon>Glomeromycotina</taxon>
        <taxon>Glomeromycetes</taxon>
        <taxon>Glomerales</taxon>
        <taxon>Glomeraceae</taxon>
        <taxon>Rhizophagus</taxon>
    </lineage>
</organism>
<dbReference type="Proteomes" id="UP000232722">
    <property type="component" value="Unassembled WGS sequence"/>
</dbReference>
<dbReference type="EMBL" id="LLXJ01001050">
    <property type="protein sequence ID" value="PKC04191.1"/>
    <property type="molecule type" value="Genomic_DNA"/>
</dbReference>
<dbReference type="GO" id="GO:0004523">
    <property type="term" value="F:RNA-DNA hybrid ribonuclease activity"/>
    <property type="evidence" value="ECO:0007669"/>
    <property type="project" value="InterPro"/>
</dbReference>
<dbReference type="InterPro" id="IPR012337">
    <property type="entry name" value="RNaseH-like_sf"/>
</dbReference>
<name>A0A2I1FFG4_9GLOM</name>
<dbReference type="SUPFAM" id="SSF53098">
    <property type="entry name" value="Ribonuclease H-like"/>
    <property type="match status" value="1"/>
</dbReference>
<reference evidence="2 5" key="2">
    <citation type="submission" date="2017-09" db="EMBL/GenBank/DDBJ databases">
        <title>Extensive intraspecific genome diversity in a model arbuscular mycorrhizal fungus.</title>
        <authorList>
            <person name="Chen E.C."/>
            <person name="Morin E."/>
            <person name="Beaudet D."/>
            <person name="Noel J."/>
            <person name="Ndikumana S."/>
            <person name="Charron P."/>
            <person name="St-Onge C."/>
            <person name="Giorgi J."/>
            <person name="Grigoriev I.V."/>
            <person name="Roux C."/>
            <person name="Martin F.M."/>
            <person name="Corradi N."/>
        </authorList>
    </citation>
    <scope>NUCLEOTIDE SEQUENCE [LARGE SCALE GENOMIC DNA]</scope>
    <source>
        <strain evidence="2 5">A5</strain>
    </source>
</reference>
<dbReference type="InterPro" id="IPR036397">
    <property type="entry name" value="RNaseH_sf"/>
</dbReference>
<comment type="caution">
    <text evidence="3">The sequence shown here is derived from an EMBL/GenBank/DDBJ whole genome shotgun (WGS) entry which is preliminary data.</text>
</comment>
<dbReference type="GO" id="GO:0003676">
    <property type="term" value="F:nucleic acid binding"/>
    <property type="evidence" value="ECO:0007669"/>
    <property type="project" value="InterPro"/>
</dbReference>
<proteinExistence type="predicted"/>